<dbReference type="OrthoDB" id="9795626at2"/>
<dbReference type="PANTHER" id="PTHR32182">
    <property type="entry name" value="DNA REPLICATION AND REPAIR PROTEIN RECF"/>
    <property type="match status" value="1"/>
</dbReference>
<proteinExistence type="predicted"/>
<dbReference type="EMBL" id="FUZT01000007">
    <property type="protein sequence ID" value="SKC77525.1"/>
    <property type="molecule type" value="Genomic_DNA"/>
</dbReference>
<dbReference type="InterPro" id="IPR038729">
    <property type="entry name" value="Rad50/SbcC_AAA"/>
</dbReference>
<evidence type="ECO:0000313" key="3">
    <source>
        <dbReference type="Proteomes" id="UP000190285"/>
    </source>
</evidence>
<feature type="domain" description="Rad50/SbcC-type AAA" evidence="1">
    <location>
        <begin position="5"/>
        <end position="289"/>
    </location>
</feature>
<organism evidence="2 3">
    <name type="scientific">Maledivibacter halophilus</name>
    <dbReference type="NCBI Taxonomy" id="36842"/>
    <lineage>
        <taxon>Bacteria</taxon>
        <taxon>Bacillati</taxon>
        <taxon>Bacillota</taxon>
        <taxon>Clostridia</taxon>
        <taxon>Peptostreptococcales</taxon>
        <taxon>Caminicellaceae</taxon>
        <taxon>Maledivibacter</taxon>
    </lineage>
</organism>
<evidence type="ECO:0000259" key="1">
    <source>
        <dbReference type="Pfam" id="PF13476"/>
    </source>
</evidence>
<protein>
    <submittedName>
        <fullName evidence="2">DNA sulfur modification protein DndD</fullName>
    </submittedName>
</protein>
<dbReference type="STRING" id="36842.SAMN02194393_03147"/>
<gene>
    <name evidence="2" type="ORF">SAMN02194393_03147</name>
</gene>
<dbReference type="GO" id="GO:0000731">
    <property type="term" value="P:DNA synthesis involved in DNA repair"/>
    <property type="evidence" value="ECO:0007669"/>
    <property type="project" value="TreeGrafter"/>
</dbReference>
<dbReference type="GO" id="GO:0006302">
    <property type="term" value="P:double-strand break repair"/>
    <property type="evidence" value="ECO:0007669"/>
    <property type="project" value="TreeGrafter"/>
</dbReference>
<reference evidence="2 3" key="1">
    <citation type="submission" date="2017-02" db="EMBL/GenBank/DDBJ databases">
        <authorList>
            <person name="Peterson S.W."/>
        </authorList>
    </citation>
    <scope>NUCLEOTIDE SEQUENCE [LARGE SCALE GENOMIC DNA]</scope>
    <source>
        <strain evidence="2 3">M1</strain>
    </source>
</reference>
<name>A0A1T5LNS8_9FIRM</name>
<dbReference type="AlphaFoldDB" id="A0A1T5LNS8"/>
<keyword evidence="3" id="KW-1185">Reference proteome</keyword>
<dbReference type="Gene3D" id="3.40.50.300">
    <property type="entry name" value="P-loop containing nucleotide triphosphate hydrolases"/>
    <property type="match status" value="2"/>
</dbReference>
<dbReference type="SUPFAM" id="SSF52540">
    <property type="entry name" value="P-loop containing nucleoside triphosphate hydrolases"/>
    <property type="match status" value="1"/>
</dbReference>
<dbReference type="RefSeq" id="WP_079492854.1">
    <property type="nucleotide sequence ID" value="NZ_FUZT01000007.1"/>
</dbReference>
<dbReference type="Pfam" id="PF13476">
    <property type="entry name" value="AAA_23"/>
    <property type="match status" value="1"/>
</dbReference>
<dbReference type="InterPro" id="IPR027417">
    <property type="entry name" value="P-loop_NTPase"/>
</dbReference>
<dbReference type="PANTHER" id="PTHR32182:SF0">
    <property type="entry name" value="DNA REPLICATION AND REPAIR PROTEIN RECF"/>
    <property type="match status" value="1"/>
</dbReference>
<sequence>MIINSIKLKNFKSYEDETEFSFTPSQNKNIVLIGGENGSGKSTLFEAIRLCIYGPSSYGYLGNNPIYLNKVKNNINNNAFKNEIVDCNISVTLSFFEGTQIIKYILNRNWVYVNQKIIENFQVFKNDKLLTEDEASFFNKYLQANLPHSLFNFFFFDGEELSEFFNNKNSSHSFKEAVLQLFNYDTFSVLKKHLLSFQRKITKENRSLTNIETQYDQSLETLTSVQNNIKKIEVKLASKKNSLHTLLIQKDLLEKDFKTSGGILENEEKSINSKIISLENERTSINQYIKDYCNDILPFLLITDLLKETIKQIEKENIISSYNSIKNKLSGDIIRKSLLSHNICDIDESKYNELATTIINQMFNIKELSTSKEILMLSSEQQNNVLAIINAICSGENDLKNKLLNSYNRIKEISERIKALRDKLSSSVTGDFVNSYLVKINSINDKIHSTENEILSLNYELNSYVEKEKTALYNYSRVKNTYTSFMQNDNNLNLSSNITEYIDTLLSELTQNKLKLLEKNFIEIFNTIIRKSDYVSSIVIDSNFECTLYVLKNYSTQDILNIINNLGVKDITKKYGLKFVEDLLLKYRAKSFDDLLVLINSTPSYNCINLRTKVNVNDLSKGEKQIYILCLIWSLIKSSEKEIPFILDTPYARVDETHRKSLTNNYLPNISNQVILLSTNEEIDKSIYKIIKPYICHEYLLLYNEKERKTEIKKGYFEV</sequence>
<evidence type="ECO:0000313" key="2">
    <source>
        <dbReference type="EMBL" id="SKC77525.1"/>
    </source>
</evidence>
<dbReference type="Proteomes" id="UP000190285">
    <property type="component" value="Unassembled WGS sequence"/>
</dbReference>
<accession>A0A1T5LNS8</accession>